<dbReference type="Proteomes" id="UP000038802">
    <property type="component" value="Unassembled WGS sequence"/>
</dbReference>
<dbReference type="EMBL" id="CSAE01000201">
    <property type="protein sequence ID" value="COV78285.1"/>
    <property type="molecule type" value="Genomic_DNA"/>
</dbReference>
<gene>
    <name evidence="1" type="ORF">ERS007657_00081</name>
    <name evidence="3" type="ORF">ERS007703_02044</name>
    <name evidence="2" type="ORF">ERS007720_00835</name>
    <name evidence="4" type="ORF">ERS007741_04312</name>
</gene>
<evidence type="ECO:0000313" key="4">
    <source>
        <dbReference type="EMBL" id="COX38915.1"/>
    </source>
</evidence>
<reference evidence="3" key="2">
    <citation type="submission" date="2015-03" db="EMBL/GenBank/DDBJ databases">
        <authorList>
            <person name="Murphy D."/>
        </authorList>
    </citation>
    <scope>NUCLEOTIDE SEQUENCE [LARGE SCALE GENOMIC DNA]</scope>
    <source>
        <strain evidence="3">K00500041</strain>
    </source>
</reference>
<evidence type="ECO:0000313" key="5">
    <source>
        <dbReference type="Proteomes" id="UP000038802"/>
    </source>
</evidence>
<evidence type="ECO:0000313" key="8">
    <source>
        <dbReference type="Proteomes" id="UP000048600"/>
    </source>
</evidence>
<proteinExistence type="predicted"/>
<organism evidence="3 5">
    <name type="scientific">Mycobacterium tuberculosis</name>
    <dbReference type="NCBI Taxonomy" id="1773"/>
    <lineage>
        <taxon>Bacteria</taxon>
        <taxon>Bacillati</taxon>
        <taxon>Actinomycetota</taxon>
        <taxon>Actinomycetes</taxon>
        <taxon>Mycobacteriales</taxon>
        <taxon>Mycobacteriaceae</taxon>
        <taxon>Mycobacterium</taxon>
        <taxon>Mycobacterium tuberculosis complex</taxon>
    </lineage>
</organism>
<reference evidence="5 6" key="1">
    <citation type="submission" date="2015-03" db="EMBL/GenBank/DDBJ databases">
        <authorList>
            <consortium name="Pathogen Informatics"/>
        </authorList>
    </citation>
    <scope>NUCLEOTIDE SEQUENCE [LARGE SCALE GENOMIC DNA]</scope>
    <source>
        <strain evidence="1 7">C09601061</strain>
        <strain evidence="5">K00500041</strain>
        <strain evidence="2 6">M09401471</strain>
        <strain evidence="4 8">P00601463</strain>
    </source>
</reference>
<dbReference type="EMBL" id="CSAJ01000068">
    <property type="protein sequence ID" value="COV74060.1"/>
    <property type="molecule type" value="Genomic_DNA"/>
</dbReference>
<evidence type="ECO:0000313" key="7">
    <source>
        <dbReference type="Proteomes" id="UP000046680"/>
    </source>
</evidence>
<evidence type="ECO:0000313" key="3">
    <source>
        <dbReference type="EMBL" id="COV78285.1"/>
    </source>
</evidence>
<dbReference type="EMBL" id="CHKL01000860">
    <property type="protein sequence ID" value="COX38915.1"/>
    <property type="molecule type" value="Genomic_DNA"/>
</dbReference>
<accession>A0A0T9G188</accession>
<dbReference type="Proteomes" id="UP000044938">
    <property type="component" value="Unassembled WGS sequence"/>
</dbReference>
<name>A0A0T9G188_MYCTX</name>
<evidence type="ECO:0000313" key="6">
    <source>
        <dbReference type="Proteomes" id="UP000044938"/>
    </source>
</evidence>
<evidence type="ECO:0000313" key="2">
    <source>
        <dbReference type="EMBL" id="COV74060.1"/>
    </source>
</evidence>
<dbReference type="AlphaFoldDB" id="A0A0T9G188"/>
<evidence type="ECO:0008006" key="9">
    <source>
        <dbReference type="Google" id="ProtNLM"/>
    </source>
</evidence>
<protein>
    <recommendedName>
        <fullName evidence="9">Exported repetitive protein PirG</fullName>
    </recommendedName>
</protein>
<evidence type="ECO:0000313" key="1">
    <source>
        <dbReference type="EMBL" id="CFR64682.1"/>
    </source>
</evidence>
<dbReference type="EMBL" id="CGCX01000014">
    <property type="protein sequence ID" value="CFR64682.1"/>
    <property type="molecule type" value="Genomic_DNA"/>
</dbReference>
<dbReference type="Proteomes" id="UP000048600">
    <property type="component" value="Unassembled WGS sequence"/>
</dbReference>
<dbReference type="Proteomes" id="UP000046680">
    <property type="component" value="Unassembled WGS sequence"/>
</dbReference>
<sequence>MYEPRFPEKTLKLPMLPWPTFALPRFPRPTLESPILPWPTFPLPTLPNPRLRIWVLLTKPATVAPTFPPPERLAGIESPSVLALTRPETVLPKLNPPEISSPKFWTPEIPELPEVRLKKPELLLPTLPTPDTVPVPALKNPDDGVVVEFPNPGAAGISMSGILIGNRPPVPAISISGSGPLPRLMPILGRTIEMFGKLNASSVAALNGMPIKKISPVISGNLKP</sequence>